<evidence type="ECO:0000313" key="3">
    <source>
        <dbReference type="Proteomes" id="UP000198788"/>
    </source>
</evidence>
<dbReference type="AlphaFoldDB" id="A0A1I6QB88"/>
<dbReference type="InterPro" id="IPR052572">
    <property type="entry name" value="UPF0153_domain"/>
</dbReference>
<sequence>MVGDLSPAAKACGDCGLCCKIMGVTALAKPAGKWCRHFSKAGGCAIYGERPDDCRVFNCLWLLTDALGPEWKPTVAGFVLHSEAGGTRLIVECDPTRPHDWRRPPYEATLRRWATAPAMEVLVFAGLRGLRLGPEDRVVRRAPGRPAENGAGRSIRRRPA</sequence>
<feature type="region of interest" description="Disordered" evidence="1">
    <location>
        <begin position="141"/>
        <end position="160"/>
    </location>
</feature>
<name>A0A1I6QB88_9CAUL</name>
<protein>
    <submittedName>
        <fullName evidence="2">Uncharacterized protein</fullName>
    </submittedName>
</protein>
<dbReference type="EMBL" id="FOZV01000003">
    <property type="protein sequence ID" value="SFS49731.1"/>
    <property type="molecule type" value="Genomic_DNA"/>
</dbReference>
<reference evidence="3" key="1">
    <citation type="submission" date="2016-10" db="EMBL/GenBank/DDBJ databases">
        <authorList>
            <person name="Varghese N."/>
            <person name="Submissions S."/>
        </authorList>
    </citation>
    <scope>NUCLEOTIDE SEQUENCE [LARGE SCALE GENOMIC DNA]</scope>
    <source>
        <strain evidence="3">CGMCC 1.10683</strain>
    </source>
</reference>
<accession>A0A1I6QB88</accession>
<proteinExistence type="predicted"/>
<dbReference type="PANTHER" id="PTHR36931">
    <property type="entry name" value="UPF0153 PROTEIN YEIW"/>
    <property type="match status" value="1"/>
</dbReference>
<dbReference type="STRING" id="871741.SAMN05192570_1635"/>
<dbReference type="PANTHER" id="PTHR36931:SF1">
    <property type="entry name" value="UPF0153 PROTEIN YEIW"/>
    <property type="match status" value="1"/>
</dbReference>
<dbReference type="Proteomes" id="UP000198788">
    <property type="component" value="Unassembled WGS sequence"/>
</dbReference>
<gene>
    <name evidence="2" type="ORF">SAMN05192570_1635</name>
</gene>
<organism evidence="2 3">
    <name type="scientific">Brevundimonas viscosa</name>
    <dbReference type="NCBI Taxonomy" id="871741"/>
    <lineage>
        <taxon>Bacteria</taxon>
        <taxon>Pseudomonadati</taxon>
        <taxon>Pseudomonadota</taxon>
        <taxon>Alphaproteobacteria</taxon>
        <taxon>Caulobacterales</taxon>
        <taxon>Caulobacteraceae</taxon>
        <taxon>Brevundimonas</taxon>
    </lineage>
</organism>
<evidence type="ECO:0000313" key="2">
    <source>
        <dbReference type="EMBL" id="SFS49731.1"/>
    </source>
</evidence>
<keyword evidence="3" id="KW-1185">Reference proteome</keyword>
<evidence type="ECO:0000256" key="1">
    <source>
        <dbReference type="SAM" id="MobiDB-lite"/>
    </source>
</evidence>